<protein>
    <submittedName>
        <fullName evidence="1">Uncharacterized protein</fullName>
    </submittedName>
</protein>
<keyword evidence="2" id="KW-1185">Reference proteome</keyword>
<dbReference type="EMBL" id="LLXE01000900">
    <property type="protein sequence ID" value="KUM55479.1"/>
    <property type="molecule type" value="Genomic_DNA"/>
</dbReference>
<accession>A0A101M7P1</accession>
<organism evidence="1 2">
    <name type="scientific">Penicillium freii</name>
    <dbReference type="NCBI Taxonomy" id="48697"/>
    <lineage>
        <taxon>Eukaryota</taxon>
        <taxon>Fungi</taxon>
        <taxon>Dikarya</taxon>
        <taxon>Ascomycota</taxon>
        <taxon>Pezizomycotina</taxon>
        <taxon>Eurotiomycetes</taxon>
        <taxon>Eurotiomycetidae</taxon>
        <taxon>Eurotiales</taxon>
        <taxon>Aspergillaceae</taxon>
        <taxon>Penicillium</taxon>
    </lineage>
</organism>
<dbReference type="AlphaFoldDB" id="A0A101M7P1"/>
<gene>
    <name evidence="1" type="ORF">ACN42_g11790</name>
</gene>
<comment type="caution">
    <text evidence="1">The sequence shown here is derived from an EMBL/GenBank/DDBJ whole genome shotgun (WGS) entry which is preliminary data.</text>
</comment>
<proteinExistence type="predicted"/>
<reference evidence="1 2" key="1">
    <citation type="submission" date="2015-10" db="EMBL/GenBank/DDBJ databases">
        <title>Genome sequencing of Penicillium freii.</title>
        <authorList>
            <person name="Nguyen H.D."/>
            <person name="Visagie C.M."/>
            <person name="Seifert K.A."/>
        </authorList>
    </citation>
    <scope>NUCLEOTIDE SEQUENCE [LARGE SCALE GENOMIC DNA]</scope>
    <source>
        <strain evidence="1 2">DAOM 242723</strain>
    </source>
</reference>
<name>A0A101M7P1_PENFR</name>
<dbReference type="Proteomes" id="UP000055045">
    <property type="component" value="Unassembled WGS sequence"/>
</dbReference>
<sequence>MLPHTLASSPVDSFFRSSRISSIFQRYLPFCWVPGCLRPRAPLGTDPLCAVDSLSFSLLLSFSSPSYRKQ</sequence>
<evidence type="ECO:0000313" key="1">
    <source>
        <dbReference type="EMBL" id="KUM55479.1"/>
    </source>
</evidence>
<evidence type="ECO:0000313" key="2">
    <source>
        <dbReference type="Proteomes" id="UP000055045"/>
    </source>
</evidence>